<evidence type="ECO:0000256" key="1">
    <source>
        <dbReference type="ARBA" id="ARBA00004141"/>
    </source>
</evidence>
<dbReference type="eggNOG" id="COG4905">
    <property type="taxonomic scope" value="Bacteria"/>
</dbReference>
<dbReference type="EMBL" id="ACBZ01000038">
    <property type="protein sequence ID" value="EEG50188.1"/>
    <property type="molecule type" value="Genomic_DNA"/>
</dbReference>
<name>C0CJ77_BLAHS</name>
<dbReference type="PANTHER" id="PTHR31746:SF2">
    <property type="entry name" value="TRANSMEMBRANE PROTEIN 229A"/>
    <property type="match status" value="1"/>
</dbReference>
<evidence type="ECO:0000313" key="6">
    <source>
        <dbReference type="Proteomes" id="UP000003100"/>
    </source>
</evidence>
<dbReference type="InterPro" id="IPR010540">
    <property type="entry name" value="CmpB_TMEM229"/>
</dbReference>
<evidence type="ECO:0000256" key="4">
    <source>
        <dbReference type="ARBA" id="ARBA00023136"/>
    </source>
</evidence>
<keyword evidence="2" id="KW-0812">Transmembrane</keyword>
<dbReference type="Proteomes" id="UP000003100">
    <property type="component" value="Unassembled WGS sequence"/>
</dbReference>
<dbReference type="GeneID" id="86821374"/>
<reference evidence="5 6" key="2">
    <citation type="submission" date="2009-02" db="EMBL/GenBank/DDBJ databases">
        <title>Draft genome sequence of Blautia hydrogenotrophica DSM 10507 (Ruminococcus hydrogenotrophicus DSM 10507).</title>
        <authorList>
            <person name="Sudarsanam P."/>
            <person name="Ley R."/>
            <person name="Guruge J."/>
            <person name="Turnbaugh P.J."/>
            <person name="Mahowald M."/>
            <person name="Liep D."/>
            <person name="Gordon J."/>
        </authorList>
    </citation>
    <scope>NUCLEOTIDE SEQUENCE [LARGE SCALE GENOMIC DNA]</scope>
    <source>
        <strain evidence="6">DSM 10507 / JCM 14656 / S5a33</strain>
    </source>
</reference>
<comment type="subcellular location">
    <subcellularLocation>
        <location evidence="1">Membrane</location>
        <topology evidence="1">Multi-pass membrane protein</topology>
    </subcellularLocation>
</comment>
<comment type="caution">
    <text evidence="5">The sequence shown here is derived from an EMBL/GenBank/DDBJ whole genome shotgun (WGS) entry which is preliminary data.</text>
</comment>
<evidence type="ECO:0000256" key="3">
    <source>
        <dbReference type="ARBA" id="ARBA00022989"/>
    </source>
</evidence>
<keyword evidence="3" id="KW-1133">Transmembrane helix</keyword>
<keyword evidence="4" id="KW-0472">Membrane</keyword>
<evidence type="ECO:0008006" key="7">
    <source>
        <dbReference type="Google" id="ProtNLM"/>
    </source>
</evidence>
<dbReference type="PATRIC" id="fig|476272.21.peg.3903"/>
<organism evidence="5 6">
    <name type="scientific">Blautia hydrogenotrophica (strain DSM 10507 / JCM 14656 / S5a33)</name>
    <name type="common">Ruminococcus hydrogenotrophicus</name>
    <dbReference type="NCBI Taxonomy" id="476272"/>
    <lineage>
        <taxon>Bacteria</taxon>
        <taxon>Bacillati</taxon>
        <taxon>Bacillota</taxon>
        <taxon>Clostridia</taxon>
        <taxon>Lachnospirales</taxon>
        <taxon>Lachnospiraceae</taxon>
        <taxon>Blautia</taxon>
    </lineage>
</organism>
<dbReference type="Pfam" id="PF06541">
    <property type="entry name" value="ABC_trans_CmpB"/>
    <property type="match status" value="1"/>
</dbReference>
<reference evidence="5 6" key="1">
    <citation type="submission" date="2009-01" db="EMBL/GenBank/DDBJ databases">
        <authorList>
            <person name="Fulton L."/>
            <person name="Clifton S."/>
            <person name="Fulton B."/>
            <person name="Xu J."/>
            <person name="Minx P."/>
            <person name="Pepin K.H."/>
            <person name="Johnson M."/>
            <person name="Bhonagiri V."/>
            <person name="Nash W.E."/>
            <person name="Mardis E.R."/>
            <person name="Wilson R.K."/>
        </authorList>
    </citation>
    <scope>NUCLEOTIDE SEQUENCE [LARGE SCALE GENOMIC DNA]</scope>
    <source>
        <strain evidence="6">DSM 10507 / JCM 14656 / S5a33</strain>
    </source>
</reference>
<proteinExistence type="predicted"/>
<sequence length="133" mass="15303">MKNQFLLCGGIGWCLEILWTGLHSLQKGESTLCGTSSIWMFPIYGLAFVIGPISQHLTRLPFFLRGTLYTAGIYFIEYTSGTLLRHFHACPWDYSNSRCHYKGLIRLDYAPLWFCTGLFYEKVLNIGTNRESF</sequence>
<dbReference type="HOGENOM" id="CLU_102218_1_0_9"/>
<accession>C0CJ77</accession>
<dbReference type="GO" id="GO:0016020">
    <property type="term" value="C:membrane"/>
    <property type="evidence" value="ECO:0007669"/>
    <property type="project" value="UniProtKB-SubCell"/>
</dbReference>
<dbReference type="AlphaFoldDB" id="C0CJ77"/>
<keyword evidence="6" id="KW-1185">Reference proteome</keyword>
<gene>
    <name evidence="5" type="ORF">RUMHYD_00895</name>
</gene>
<evidence type="ECO:0000256" key="2">
    <source>
        <dbReference type="ARBA" id="ARBA00022692"/>
    </source>
</evidence>
<evidence type="ECO:0000313" key="5">
    <source>
        <dbReference type="EMBL" id="EEG50188.1"/>
    </source>
</evidence>
<dbReference type="RefSeq" id="WP_005946477.1">
    <property type="nucleotide sequence ID" value="NZ_CP136423.1"/>
</dbReference>
<dbReference type="PANTHER" id="PTHR31746">
    <property type="entry name" value="TRANSMEMBRANE PROTEIN 229 FAMILY MEMBER"/>
    <property type="match status" value="1"/>
</dbReference>
<protein>
    <recommendedName>
        <fullName evidence="7">ABC-transporter type IV</fullName>
    </recommendedName>
</protein>